<dbReference type="FunFam" id="3.20.20.140:FF:000020">
    <property type="entry name" value="Adenosine deaminase"/>
    <property type="match status" value="1"/>
</dbReference>
<evidence type="ECO:0000313" key="10">
    <source>
        <dbReference type="Proteomes" id="UP000002247"/>
    </source>
</evidence>
<protein>
    <recommendedName>
        <fullName evidence="3">adenosine deaminase</fullName>
        <ecNumber evidence="3">3.5.4.4</ecNumber>
    </recommendedName>
</protein>
<dbReference type="GO" id="GO:0009117">
    <property type="term" value="P:nucleotide metabolic process"/>
    <property type="evidence" value="ECO:0007669"/>
    <property type="project" value="UniProtKB-KW"/>
</dbReference>
<dbReference type="Proteomes" id="UP000002247">
    <property type="component" value="Chromosome"/>
</dbReference>
<dbReference type="Gene3D" id="3.20.20.140">
    <property type="entry name" value="Metal-dependent hydrolases"/>
    <property type="match status" value="1"/>
</dbReference>
<dbReference type="GO" id="GO:0046872">
    <property type="term" value="F:metal ion binding"/>
    <property type="evidence" value="ECO:0007669"/>
    <property type="project" value="UniProtKB-KW"/>
</dbReference>
<evidence type="ECO:0000313" key="9">
    <source>
        <dbReference type="EMBL" id="ADG98603.1"/>
    </source>
</evidence>
<dbReference type="AlphaFoldDB" id="D6Z9T3"/>
<dbReference type="EMBL" id="CP001958">
    <property type="protein sequence ID" value="ADG98603.1"/>
    <property type="molecule type" value="Genomic_DNA"/>
</dbReference>
<gene>
    <name evidence="9" type="ordered locus">Srot_2151</name>
</gene>
<dbReference type="PANTHER" id="PTHR11409:SF43">
    <property type="entry name" value="ADENOSINE DEAMINASE"/>
    <property type="match status" value="1"/>
</dbReference>
<keyword evidence="7" id="KW-0546">Nucleotide metabolism</keyword>
<name>D6Z9T3_SEGRD</name>
<dbReference type="STRING" id="640132.Srot_2151"/>
<dbReference type="Pfam" id="PF00962">
    <property type="entry name" value="A_deaminase"/>
    <property type="match status" value="1"/>
</dbReference>
<evidence type="ECO:0000256" key="3">
    <source>
        <dbReference type="ARBA" id="ARBA00012784"/>
    </source>
</evidence>
<dbReference type="GO" id="GO:0004000">
    <property type="term" value="F:adenosine deaminase activity"/>
    <property type="evidence" value="ECO:0007669"/>
    <property type="project" value="UniProtKB-ARBA"/>
</dbReference>
<dbReference type="SUPFAM" id="SSF51556">
    <property type="entry name" value="Metallo-dependent hydrolases"/>
    <property type="match status" value="1"/>
</dbReference>
<sequence>MTVSTNTLTRSDKPDLATIKRAPKVLLHDHLDGGLRTQTLIELADAAGYRGLPQGDAGALSRYFHEAAFSGSLVRYLEVYDHTVAVLQTAEALRRVAREAVVDLADDGVVYAELRYAPELSLRGGLSLDEAQEAILVGLAEGEREAAAAGKTIIARSLVCAMRQANLSLEVAQLAVRFRERGVVGFDIAGPEDGFPPARHLAAFEHLRKANVPFTIHAGEAYGPPSIKEAVAVCGTNRIGHGVRIIEDIKIADLDDLSTAELGLTAHTLRDRRIGLELCPTSNVQTGAVGSLAEHPVKTLLRLGFRATLNTDSRLLGDAGPSEEIHRCVQALGLTLEDVRKLTVNAARCAFVHYPERKKLIEEVIVPGYDALARWGEGPTRVM</sequence>
<dbReference type="GO" id="GO:0046103">
    <property type="term" value="P:inosine biosynthetic process"/>
    <property type="evidence" value="ECO:0007669"/>
    <property type="project" value="TreeGrafter"/>
</dbReference>
<accession>D6Z9T3</accession>
<keyword evidence="6" id="KW-0862">Zinc</keyword>
<evidence type="ECO:0000256" key="4">
    <source>
        <dbReference type="ARBA" id="ARBA00022723"/>
    </source>
</evidence>
<dbReference type="EC" id="3.5.4.4" evidence="3"/>
<evidence type="ECO:0000259" key="8">
    <source>
        <dbReference type="Pfam" id="PF00962"/>
    </source>
</evidence>
<dbReference type="GO" id="GO:0006154">
    <property type="term" value="P:adenosine catabolic process"/>
    <property type="evidence" value="ECO:0007669"/>
    <property type="project" value="TreeGrafter"/>
</dbReference>
<keyword evidence="5 9" id="KW-0378">Hydrolase</keyword>
<dbReference type="NCBIfam" id="NF006847">
    <property type="entry name" value="PRK09358.1-2"/>
    <property type="match status" value="1"/>
</dbReference>
<organism evidence="9 10">
    <name type="scientific">Segniliparus rotundus (strain ATCC BAA-972 / CDC 1076 / CIP 108378 / DSM 44985 / JCM 13578)</name>
    <dbReference type="NCBI Taxonomy" id="640132"/>
    <lineage>
        <taxon>Bacteria</taxon>
        <taxon>Bacillati</taxon>
        <taxon>Actinomycetota</taxon>
        <taxon>Actinomycetes</taxon>
        <taxon>Mycobacteriales</taxon>
        <taxon>Segniliparaceae</taxon>
        <taxon>Segniliparus</taxon>
    </lineage>
</organism>
<dbReference type="InterPro" id="IPR032466">
    <property type="entry name" value="Metal_Hydrolase"/>
</dbReference>
<feature type="domain" description="Adenosine deaminase" evidence="8">
    <location>
        <begin position="23"/>
        <end position="365"/>
    </location>
</feature>
<evidence type="ECO:0000256" key="5">
    <source>
        <dbReference type="ARBA" id="ARBA00022801"/>
    </source>
</evidence>
<comment type="cofactor">
    <cofactor evidence="1">
        <name>Zn(2+)</name>
        <dbReference type="ChEBI" id="CHEBI:29105"/>
    </cofactor>
</comment>
<reference evidence="9 10" key="1">
    <citation type="journal article" date="2010" name="Stand. Genomic Sci.">
        <title>Complete genome sequence of Segniliparus rotundus type strain (CDC 1076).</title>
        <authorList>
            <person name="Sikorski J."/>
            <person name="Lapidus A."/>
            <person name="Copeland A."/>
            <person name="Misra M."/>
            <person name="Glavina Del Rio T."/>
            <person name="Nolan M."/>
            <person name="Lucas S."/>
            <person name="Chen F."/>
            <person name="Tice H."/>
            <person name="Cheng J.F."/>
            <person name="Jando M."/>
            <person name="Schneider S."/>
            <person name="Bruce D."/>
            <person name="Goodwin L."/>
            <person name="Pitluck S."/>
            <person name="Liolios K."/>
            <person name="Mikhailova N."/>
            <person name="Pati A."/>
            <person name="Ivanova N."/>
            <person name="Mavromatis K."/>
            <person name="Chen A."/>
            <person name="Palaniappan K."/>
            <person name="Chertkov O."/>
            <person name="Land M."/>
            <person name="Hauser L."/>
            <person name="Chang Y.J."/>
            <person name="Jeffries C.D."/>
            <person name="Brettin T."/>
            <person name="Detter J.C."/>
            <person name="Han C."/>
            <person name="Rohde M."/>
            <person name="Goker M."/>
            <person name="Bristow J."/>
            <person name="Eisen J.A."/>
            <person name="Markowitz V."/>
            <person name="Hugenholtz P."/>
            <person name="Kyrpides N.C."/>
            <person name="Klenk H.P."/>
        </authorList>
    </citation>
    <scope>NUCLEOTIDE SEQUENCE [LARGE SCALE GENOMIC DNA]</scope>
    <source>
        <strain evidence="10">ATCC BAA-972 / CDC 1076 / CIP 108378 / DSM 44985 / JCM 13578</strain>
    </source>
</reference>
<keyword evidence="10" id="KW-1185">Reference proteome</keyword>
<proteinExistence type="inferred from homology"/>
<dbReference type="NCBIfam" id="TIGR01430">
    <property type="entry name" value="aden_deam"/>
    <property type="match status" value="1"/>
</dbReference>
<evidence type="ECO:0000256" key="7">
    <source>
        <dbReference type="ARBA" id="ARBA00023080"/>
    </source>
</evidence>
<evidence type="ECO:0000256" key="2">
    <source>
        <dbReference type="ARBA" id="ARBA00006676"/>
    </source>
</evidence>
<evidence type="ECO:0000256" key="1">
    <source>
        <dbReference type="ARBA" id="ARBA00001947"/>
    </source>
</evidence>
<dbReference type="InterPro" id="IPR006330">
    <property type="entry name" value="Ado/ade_deaminase"/>
</dbReference>
<dbReference type="RefSeq" id="WP_013139053.1">
    <property type="nucleotide sequence ID" value="NC_014168.1"/>
</dbReference>
<dbReference type="InterPro" id="IPR001365">
    <property type="entry name" value="A_deaminase_dom"/>
</dbReference>
<dbReference type="OrthoDB" id="9779574at2"/>
<dbReference type="PANTHER" id="PTHR11409">
    <property type="entry name" value="ADENOSINE DEAMINASE"/>
    <property type="match status" value="1"/>
</dbReference>
<keyword evidence="4" id="KW-0479">Metal-binding</keyword>
<dbReference type="eggNOG" id="COG1816">
    <property type="taxonomic scope" value="Bacteria"/>
</dbReference>
<dbReference type="GO" id="GO:0005829">
    <property type="term" value="C:cytosol"/>
    <property type="evidence" value="ECO:0007669"/>
    <property type="project" value="TreeGrafter"/>
</dbReference>
<dbReference type="KEGG" id="srt:Srot_2151"/>
<evidence type="ECO:0000256" key="6">
    <source>
        <dbReference type="ARBA" id="ARBA00022833"/>
    </source>
</evidence>
<comment type="similarity">
    <text evidence="2">Belongs to the metallo-dependent hydrolases superfamily. Adenosine and AMP deaminases family.</text>
</comment>
<dbReference type="GO" id="GO:0043103">
    <property type="term" value="P:hypoxanthine salvage"/>
    <property type="evidence" value="ECO:0007669"/>
    <property type="project" value="TreeGrafter"/>
</dbReference>
<dbReference type="HOGENOM" id="CLU_039228_0_0_11"/>